<dbReference type="AlphaFoldDB" id="D5ELX3"/>
<dbReference type="STRING" id="583355.Caka_0272"/>
<dbReference type="RefSeq" id="WP_013042024.1">
    <property type="nucleotide sequence ID" value="NC_014008.1"/>
</dbReference>
<evidence type="ECO:0000256" key="3">
    <source>
        <dbReference type="ARBA" id="ARBA00023239"/>
    </source>
</evidence>
<dbReference type="Proteomes" id="UP000000925">
    <property type="component" value="Chromosome"/>
</dbReference>
<keyword evidence="2" id="KW-0865">Zymogen</keyword>
<accession>D5ELX3</accession>
<proteinExistence type="predicted"/>
<dbReference type="KEGG" id="caa:Caka_0272"/>
<evidence type="ECO:0000256" key="1">
    <source>
        <dbReference type="ARBA" id="ARBA00022793"/>
    </source>
</evidence>
<keyword evidence="4" id="KW-0670">Pyruvate</keyword>
<keyword evidence="6" id="KW-1185">Reference proteome</keyword>
<dbReference type="PANTHER" id="PTHR10067">
    <property type="entry name" value="PHOSPHATIDYLSERINE DECARBOXYLASE"/>
    <property type="match status" value="1"/>
</dbReference>
<dbReference type="EC" id="4.1.1.65" evidence="5"/>
<dbReference type="Pfam" id="PF02666">
    <property type="entry name" value="PS_Dcarbxylase"/>
    <property type="match status" value="1"/>
</dbReference>
<evidence type="ECO:0000256" key="2">
    <source>
        <dbReference type="ARBA" id="ARBA00023145"/>
    </source>
</evidence>
<dbReference type="EMBL" id="CP001998">
    <property type="protein sequence ID" value="ADE53298.1"/>
    <property type="molecule type" value="Genomic_DNA"/>
</dbReference>
<keyword evidence="3 5" id="KW-0456">Lyase</keyword>
<dbReference type="GO" id="GO:0008654">
    <property type="term" value="P:phospholipid biosynthetic process"/>
    <property type="evidence" value="ECO:0007669"/>
    <property type="project" value="InterPro"/>
</dbReference>
<evidence type="ECO:0000256" key="4">
    <source>
        <dbReference type="ARBA" id="ARBA00023317"/>
    </source>
</evidence>
<organism evidence="5 6">
    <name type="scientific">Coraliomargarita akajimensis (strain DSM 45221 / IAM 15411 / JCM 23193 / KCTC 12865 / 04OKA010-24)</name>
    <dbReference type="NCBI Taxonomy" id="583355"/>
    <lineage>
        <taxon>Bacteria</taxon>
        <taxon>Pseudomonadati</taxon>
        <taxon>Verrucomicrobiota</taxon>
        <taxon>Opitutia</taxon>
        <taxon>Puniceicoccales</taxon>
        <taxon>Coraliomargaritaceae</taxon>
        <taxon>Coraliomargarita</taxon>
    </lineage>
</organism>
<dbReference type="GO" id="GO:0004609">
    <property type="term" value="F:phosphatidylserine decarboxylase activity"/>
    <property type="evidence" value="ECO:0007669"/>
    <property type="project" value="UniProtKB-EC"/>
</dbReference>
<protein>
    <submittedName>
        <fullName evidence="5">Phosphatidylserine decarboxylase</fullName>
        <ecNumber evidence="5">4.1.1.65</ecNumber>
    </submittedName>
</protein>
<dbReference type="HOGENOM" id="CLU_029061_2_2_0"/>
<reference evidence="5 6" key="1">
    <citation type="journal article" date="2010" name="Stand. Genomic Sci.">
        <title>Complete genome sequence of Coraliomargarita akajimensis type strain (04OKA010-24).</title>
        <authorList>
            <person name="Mavromatis K."/>
            <person name="Abt B."/>
            <person name="Brambilla E."/>
            <person name="Lapidus A."/>
            <person name="Copeland A."/>
            <person name="Deshpande S."/>
            <person name="Nolan M."/>
            <person name="Lucas S."/>
            <person name="Tice H."/>
            <person name="Cheng J.F."/>
            <person name="Han C."/>
            <person name="Detter J.C."/>
            <person name="Woyke T."/>
            <person name="Goodwin L."/>
            <person name="Pitluck S."/>
            <person name="Held B."/>
            <person name="Brettin T."/>
            <person name="Tapia R."/>
            <person name="Ivanova N."/>
            <person name="Mikhailova N."/>
            <person name="Pati A."/>
            <person name="Liolios K."/>
            <person name="Chen A."/>
            <person name="Palaniappan K."/>
            <person name="Land M."/>
            <person name="Hauser L."/>
            <person name="Chang Y.J."/>
            <person name="Jeffries C.D."/>
            <person name="Rohde M."/>
            <person name="Goker M."/>
            <person name="Bristow J."/>
            <person name="Eisen J.A."/>
            <person name="Markowitz V."/>
            <person name="Hugenholtz P."/>
            <person name="Klenk H.P."/>
            <person name="Kyrpides N.C."/>
        </authorList>
    </citation>
    <scope>NUCLEOTIDE SEQUENCE [LARGE SCALE GENOMIC DNA]</scope>
    <source>
        <strain evidence="6">DSM 45221 / IAM 15411 / JCM 23193 / KCTC 12865</strain>
    </source>
</reference>
<evidence type="ECO:0000313" key="5">
    <source>
        <dbReference type="EMBL" id="ADE53298.1"/>
    </source>
</evidence>
<dbReference type="PANTHER" id="PTHR10067:SF17">
    <property type="entry name" value="PHOSPHATIDYLSERINE DECARBOXYLASE PROENZYME 2"/>
    <property type="match status" value="1"/>
</dbReference>
<dbReference type="InterPro" id="IPR003817">
    <property type="entry name" value="PS_Dcarbxylase"/>
</dbReference>
<gene>
    <name evidence="5" type="ordered locus">Caka_0272</name>
</gene>
<sequence>MANQDVLNAPIQFVDRASGERLTEEVYGEAFLRWAYGNPLGRLTVAVAVKRLWFSRWYGWRMDRAKSRSKVAAFIQDYALDADEFADPIESYQTFNQFFYRKLKPSARPIDATASRAVFPADGRHLVIPEVDSASTFYLKGQRFDLARFIGDSTLAEAFQGGALLISRLCPVDYHRFHFPVAGEASAAELLPGSLRSVSPLALRRSLSILWENRRERSLVESPDFGQVLVFEIGATCVGGIHQTYRPGPIKRGAEKGYFSFGGSCVATLFQKDAIRFDADLIEASAEGIEVYAKMGEACGSASSGISDT</sequence>
<dbReference type="OrthoDB" id="9802030at2"/>
<evidence type="ECO:0000313" key="6">
    <source>
        <dbReference type="Proteomes" id="UP000000925"/>
    </source>
</evidence>
<dbReference type="eggNOG" id="COG0688">
    <property type="taxonomic scope" value="Bacteria"/>
</dbReference>
<name>D5ELX3_CORAD</name>
<keyword evidence="1" id="KW-0210">Decarboxylase</keyword>